<comment type="caution">
    <text evidence="2">The sequence shown here is derived from an EMBL/GenBank/DDBJ whole genome shotgun (WGS) entry which is preliminary data.</text>
</comment>
<dbReference type="Gene3D" id="2.40.30.10">
    <property type="entry name" value="Translation factors"/>
    <property type="match status" value="1"/>
</dbReference>
<dbReference type="PANTHER" id="PTHR30157">
    <property type="entry name" value="FERRIC REDUCTASE, NADPH-DEPENDENT"/>
    <property type="match status" value="1"/>
</dbReference>
<protein>
    <submittedName>
        <fullName evidence="2">NADPH-dependent ferric siderophore reductase</fullName>
    </submittedName>
</protein>
<dbReference type="RefSeq" id="WP_141880026.1">
    <property type="nucleotide sequence ID" value="NZ_VFOM01000001.1"/>
</dbReference>
<reference evidence="2 3" key="1">
    <citation type="submission" date="2019-06" db="EMBL/GenBank/DDBJ databases">
        <title>Sequencing the genomes of 1000 actinobacteria strains.</title>
        <authorList>
            <person name="Klenk H.-P."/>
        </authorList>
    </citation>
    <scope>NUCLEOTIDE SEQUENCE [LARGE SCALE GENOMIC DNA]</scope>
    <source>
        <strain evidence="2 3">DSM 26477</strain>
    </source>
</reference>
<evidence type="ECO:0000313" key="2">
    <source>
        <dbReference type="EMBL" id="TQL47814.1"/>
    </source>
</evidence>
<dbReference type="InterPro" id="IPR017938">
    <property type="entry name" value="Riboflavin_synthase-like_b-brl"/>
</dbReference>
<dbReference type="GO" id="GO:0016491">
    <property type="term" value="F:oxidoreductase activity"/>
    <property type="evidence" value="ECO:0007669"/>
    <property type="project" value="InterPro"/>
</dbReference>
<accession>A0A542YII9</accession>
<dbReference type="InterPro" id="IPR017927">
    <property type="entry name" value="FAD-bd_FR_type"/>
</dbReference>
<gene>
    <name evidence="2" type="ORF">FB562_0885</name>
</gene>
<evidence type="ECO:0000259" key="1">
    <source>
        <dbReference type="PROSITE" id="PS51384"/>
    </source>
</evidence>
<dbReference type="CDD" id="cd06193">
    <property type="entry name" value="siderophore_interacting"/>
    <property type="match status" value="1"/>
</dbReference>
<dbReference type="InterPro" id="IPR039261">
    <property type="entry name" value="FNR_nucleotide-bd"/>
</dbReference>
<dbReference type="Gene3D" id="3.40.50.80">
    <property type="entry name" value="Nucleotide-binding domain of ferredoxin-NADP reductase (FNR) module"/>
    <property type="match status" value="1"/>
</dbReference>
<sequence>MIEATPVVEHSPIEHGPVERHPFAIRHLTVTSVRQIGISFVRVTLEGADLDGFASTGPADHVKVFFPDPASGELAVPVMTPDGPARPSEGTVISRDYTPRSFRPATADSPASLELDFVVHGDTAPATAWASKAKVGDALVVAGPRGSRPAPTGMTKVLLGADESALPAVARWIAMLPENVEISAFIELDHDSDAVYLDPEVVQRAQVIWLSKGDGALERAIRGMGDSGAIDDGTYIWVAGETGGLVAIRRYLRRELGLPASRVTVDGYWKRGVAGRDHHAPIDPSDPED</sequence>
<dbReference type="PANTHER" id="PTHR30157:SF0">
    <property type="entry name" value="NADPH-DEPENDENT FERRIC-CHELATE REDUCTASE"/>
    <property type="match status" value="1"/>
</dbReference>
<name>A0A542YII9_9MICO</name>
<dbReference type="InterPro" id="IPR013113">
    <property type="entry name" value="SIP_FAD-bd"/>
</dbReference>
<dbReference type="InterPro" id="IPR007037">
    <property type="entry name" value="SIP_rossman_dom"/>
</dbReference>
<dbReference type="InterPro" id="IPR039374">
    <property type="entry name" value="SIP_fam"/>
</dbReference>
<dbReference type="EMBL" id="VFOM01000001">
    <property type="protein sequence ID" value="TQL47814.1"/>
    <property type="molecule type" value="Genomic_DNA"/>
</dbReference>
<dbReference type="AlphaFoldDB" id="A0A542YII9"/>
<dbReference type="Pfam" id="PF08021">
    <property type="entry name" value="FAD_binding_9"/>
    <property type="match status" value="1"/>
</dbReference>
<feature type="domain" description="FAD-binding FR-type" evidence="1">
    <location>
        <begin position="23"/>
        <end position="151"/>
    </location>
</feature>
<organism evidence="2 3">
    <name type="scientific">Homoserinimonas aerilata</name>
    <dbReference type="NCBI Taxonomy" id="1162970"/>
    <lineage>
        <taxon>Bacteria</taxon>
        <taxon>Bacillati</taxon>
        <taxon>Actinomycetota</taxon>
        <taxon>Actinomycetes</taxon>
        <taxon>Micrococcales</taxon>
        <taxon>Microbacteriaceae</taxon>
        <taxon>Homoserinimonas</taxon>
    </lineage>
</organism>
<dbReference type="OrthoDB" id="9814826at2"/>
<proteinExistence type="predicted"/>
<evidence type="ECO:0000313" key="3">
    <source>
        <dbReference type="Proteomes" id="UP000317998"/>
    </source>
</evidence>
<dbReference type="Proteomes" id="UP000317998">
    <property type="component" value="Unassembled WGS sequence"/>
</dbReference>
<dbReference type="Pfam" id="PF04954">
    <property type="entry name" value="SIP"/>
    <property type="match status" value="1"/>
</dbReference>
<dbReference type="PROSITE" id="PS51384">
    <property type="entry name" value="FAD_FR"/>
    <property type="match status" value="1"/>
</dbReference>
<dbReference type="SUPFAM" id="SSF63380">
    <property type="entry name" value="Riboflavin synthase domain-like"/>
    <property type="match status" value="1"/>
</dbReference>
<keyword evidence="3" id="KW-1185">Reference proteome</keyword>